<keyword evidence="7" id="KW-0862">Zinc</keyword>
<dbReference type="InterPro" id="IPR050238">
    <property type="entry name" value="DNA_Rep/Repair_Clamp_Loader"/>
</dbReference>
<evidence type="ECO:0000256" key="2">
    <source>
        <dbReference type="ARBA" id="ARBA00022679"/>
    </source>
</evidence>
<organism evidence="13 14">
    <name type="scientific">Candidatus Aquarickettsia rohweri</name>
    <dbReference type="NCBI Taxonomy" id="2602574"/>
    <lineage>
        <taxon>Bacteria</taxon>
        <taxon>Pseudomonadati</taxon>
        <taxon>Pseudomonadota</taxon>
        <taxon>Alphaproteobacteria</taxon>
        <taxon>Rickettsiales</taxon>
        <taxon>Candidatus Midichloriaceae</taxon>
        <taxon>Candidatus Aquarickettsia</taxon>
    </lineage>
</organism>
<keyword evidence="4 11" id="KW-0235">DNA replication</keyword>
<comment type="catalytic activity">
    <reaction evidence="10 11">
        <text>DNA(n) + a 2'-deoxyribonucleoside 5'-triphosphate = DNA(n+1) + diphosphate</text>
        <dbReference type="Rhea" id="RHEA:22508"/>
        <dbReference type="Rhea" id="RHEA-COMP:17339"/>
        <dbReference type="Rhea" id="RHEA-COMP:17340"/>
        <dbReference type="ChEBI" id="CHEBI:33019"/>
        <dbReference type="ChEBI" id="CHEBI:61560"/>
        <dbReference type="ChEBI" id="CHEBI:173112"/>
        <dbReference type="EC" id="2.7.7.7"/>
    </reaction>
</comment>
<accession>A0A3R9Y6B4</accession>
<dbReference type="Proteomes" id="UP000279470">
    <property type="component" value="Unassembled WGS sequence"/>
</dbReference>
<dbReference type="Pfam" id="PF12169">
    <property type="entry name" value="DNA_pol3_gamma3"/>
    <property type="match status" value="1"/>
</dbReference>
<evidence type="ECO:0000256" key="9">
    <source>
        <dbReference type="ARBA" id="ARBA00022932"/>
    </source>
</evidence>
<evidence type="ECO:0000256" key="6">
    <source>
        <dbReference type="ARBA" id="ARBA00022741"/>
    </source>
</evidence>
<dbReference type="Gene3D" id="3.40.50.300">
    <property type="entry name" value="P-loop containing nucleotide triphosphate hydrolases"/>
    <property type="match status" value="1"/>
</dbReference>
<dbReference type="InterPro" id="IPR022754">
    <property type="entry name" value="DNA_pol_III_gamma-3"/>
</dbReference>
<dbReference type="SUPFAM" id="SSF48019">
    <property type="entry name" value="post-AAA+ oligomerization domain-like"/>
    <property type="match status" value="1"/>
</dbReference>
<dbReference type="CDD" id="cd00009">
    <property type="entry name" value="AAA"/>
    <property type="match status" value="1"/>
</dbReference>
<dbReference type="AlphaFoldDB" id="A0A3R9Y6B4"/>
<dbReference type="CDD" id="cd18137">
    <property type="entry name" value="HLD_clamp_pol_III_gamma_tau"/>
    <property type="match status" value="1"/>
</dbReference>
<comment type="caution">
    <text evidence="13">The sequence shown here is derived from an EMBL/GenBank/DDBJ whole genome shotgun (WGS) entry which is preliminary data.</text>
</comment>
<comment type="subunit">
    <text evidence="11">DNA polymerase III contains a core (composed of alpha, epsilon and theta chains) that associates with a tau subunit. This core dimerizes to form the POLIII' complex. PolIII' associates with the gamma complex (composed of gamma, delta, delta', psi and chi chains) and with the beta chain to form the complete DNA polymerase III complex.</text>
</comment>
<dbReference type="Pfam" id="PF13177">
    <property type="entry name" value="DNA_pol3_delta2"/>
    <property type="match status" value="1"/>
</dbReference>
<dbReference type="SMART" id="SM00382">
    <property type="entry name" value="AAA"/>
    <property type="match status" value="1"/>
</dbReference>
<dbReference type="PANTHER" id="PTHR11669:SF0">
    <property type="entry name" value="PROTEIN STICHEL-LIKE 2"/>
    <property type="match status" value="1"/>
</dbReference>
<comment type="function">
    <text evidence="11">DNA polymerase III is a complex, multichain enzyme responsible for most of the replicative synthesis in bacteria. This DNA polymerase also exhibits 3' to 5' exonuclease activity.</text>
</comment>
<dbReference type="GO" id="GO:0003677">
    <property type="term" value="F:DNA binding"/>
    <property type="evidence" value="ECO:0007669"/>
    <property type="project" value="InterPro"/>
</dbReference>
<protein>
    <recommendedName>
        <fullName evidence="11">DNA polymerase III subunit gamma/tau</fullName>
        <ecNumber evidence="11">2.7.7.7</ecNumber>
    </recommendedName>
</protein>
<keyword evidence="8 11" id="KW-0067">ATP-binding</keyword>
<evidence type="ECO:0000256" key="3">
    <source>
        <dbReference type="ARBA" id="ARBA00022695"/>
    </source>
</evidence>
<reference evidence="14" key="1">
    <citation type="submission" date="2018-11" db="EMBL/GenBank/DDBJ databases">
        <title>Phylogenetic, genomic, and biogeographic characterization of a novel and ubiquitous marine invertebrate-associated Rickettsiales parasite, Candidatus Marinoinvertebrata rohwerii, gen. nov., sp. nov.</title>
        <authorList>
            <person name="Klinges J.G."/>
            <person name="Rosales S.M."/>
            <person name="Mcminds R."/>
            <person name="Shaver E.C."/>
            <person name="Shantz A."/>
            <person name="Peters E.C."/>
            <person name="Burkepile D.E."/>
            <person name="Silliman B.R."/>
            <person name="Vega Thurber R.L."/>
        </authorList>
    </citation>
    <scope>NUCLEOTIDE SEQUENCE [LARGE SCALE GENOMIC DNA]</scope>
    <source>
        <strain evidence="14">a_cerv_44</strain>
    </source>
</reference>
<dbReference type="GO" id="GO:0003887">
    <property type="term" value="F:DNA-directed DNA polymerase activity"/>
    <property type="evidence" value="ECO:0007669"/>
    <property type="project" value="UniProtKB-KW"/>
</dbReference>
<evidence type="ECO:0000256" key="11">
    <source>
        <dbReference type="RuleBase" id="RU364063"/>
    </source>
</evidence>
<keyword evidence="14" id="KW-1185">Reference proteome</keyword>
<evidence type="ECO:0000259" key="12">
    <source>
        <dbReference type="SMART" id="SM00382"/>
    </source>
</evidence>
<dbReference type="InterPro" id="IPR003593">
    <property type="entry name" value="AAA+_ATPase"/>
</dbReference>
<dbReference type="Pfam" id="PF22608">
    <property type="entry name" value="DNAX_ATPase_lid"/>
    <property type="match status" value="1"/>
</dbReference>
<dbReference type="EC" id="2.7.7.7" evidence="11"/>
<keyword evidence="5" id="KW-0479">Metal-binding</keyword>
<dbReference type="Gene3D" id="1.20.272.10">
    <property type="match status" value="1"/>
</dbReference>
<dbReference type="InterPro" id="IPR012763">
    <property type="entry name" value="DNA_pol_III_sug/sutau_N"/>
</dbReference>
<sequence length="417" mass="47466">MVNQGDIFADDSNKKEKYKVLARKYRPRLFNDIISQSHIITVIKNSIESNKIHHAYMLTGIRGVGKTTFARIVAKALNCINSKDNLPIFTPCLTCSNCVSIEEGRHQDILEIDAASNTGVADIREIIENSKYKPIASRYKVYIIDEVHMLSNSAFNALLKTLEEPPEHVKFILATTEIRKIPLTVLSRCQRFDLHRLDLNQLAKYLQEIANKEGFEINEKNASLISKAAQGSVRDGLSLLDQAILTCKNTNVIGSDLLEKMLGIVNLEYIYQLFDYILKGSTQDTLKCLRDLYIKGAEPYIMLQELMEISYKISLCKIGNAKNLILSDYELDKCNKIAKKISVITITRFWQMFNKALVDVKNSYDPMLTLEMNIIKICYANFTITPEEILKSFNNEDNKGKISFNTSEQNVKKNPLI</sequence>
<dbReference type="GO" id="GO:0006261">
    <property type="term" value="P:DNA-templated DNA replication"/>
    <property type="evidence" value="ECO:0007669"/>
    <property type="project" value="TreeGrafter"/>
</dbReference>
<dbReference type="Gene3D" id="1.10.8.60">
    <property type="match status" value="1"/>
</dbReference>
<proteinExistence type="inferred from homology"/>
<dbReference type="PANTHER" id="PTHR11669">
    <property type="entry name" value="REPLICATION FACTOR C / DNA POLYMERASE III GAMMA-TAU SUBUNIT"/>
    <property type="match status" value="1"/>
</dbReference>
<dbReference type="EMBL" id="RXFM01000106">
    <property type="protein sequence ID" value="RST62518.1"/>
    <property type="molecule type" value="Genomic_DNA"/>
</dbReference>
<keyword evidence="9 11" id="KW-0239">DNA-directed DNA polymerase</keyword>
<comment type="similarity">
    <text evidence="1 11">Belongs to the DnaX/STICHEL family.</text>
</comment>
<dbReference type="RefSeq" id="WP_126045211.1">
    <property type="nucleotide sequence ID" value="NZ_RXFM01000106.1"/>
</dbReference>
<dbReference type="NCBIfam" id="TIGR02397">
    <property type="entry name" value="dnaX_nterm"/>
    <property type="match status" value="1"/>
</dbReference>
<evidence type="ECO:0000256" key="5">
    <source>
        <dbReference type="ARBA" id="ARBA00022723"/>
    </source>
</evidence>
<dbReference type="FunFam" id="3.40.50.300:FF:000014">
    <property type="entry name" value="DNA polymerase III subunit gamma/tau"/>
    <property type="match status" value="1"/>
</dbReference>
<evidence type="ECO:0000256" key="10">
    <source>
        <dbReference type="ARBA" id="ARBA00049244"/>
    </source>
</evidence>
<keyword evidence="6 11" id="KW-0547">Nucleotide-binding</keyword>
<evidence type="ECO:0000256" key="4">
    <source>
        <dbReference type="ARBA" id="ARBA00022705"/>
    </source>
</evidence>
<feature type="domain" description="AAA+ ATPase" evidence="12">
    <location>
        <begin position="52"/>
        <end position="198"/>
    </location>
</feature>
<dbReference type="InterPro" id="IPR027417">
    <property type="entry name" value="P-loop_NTPase"/>
</dbReference>
<dbReference type="GO" id="GO:0005524">
    <property type="term" value="F:ATP binding"/>
    <property type="evidence" value="ECO:0007669"/>
    <property type="project" value="UniProtKB-KW"/>
</dbReference>
<name>A0A3R9Y6B4_9RICK</name>
<dbReference type="GO" id="GO:0009360">
    <property type="term" value="C:DNA polymerase III complex"/>
    <property type="evidence" value="ECO:0007669"/>
    <property type="project" value="InterPro"/>
</dbReference>
<evidence type="ECO:0000256" key="7">
    <source>
        <dbReference type="ARBA" id="ARBA00022833"/>
    </source>
</evidence>
<evidence type="ECO:0000256" key="8">
    <source>
        <dbReference type="ARBA" id="ARBA00022840"/>
    </source>
</evidence>
<dbReference type="SUPFAM" id="SSF52540">
    <property type="entry name" value="P-loop containing nucleoside triphosphate hydrolases"/>
    <property type="match status" value="1"/>
</dbReference>
<dbReference type="InterPro" id="IPR008921">
    <property type="entry name" value="DNA_pol3_clamp-load_cplx_C"/>
</dbReference>
<gene>
    <name evidence="11 13" type="primary">dnaX</name>
    <name evidence="13" type="ORF">EIC27_06240</name>
</gene>
<evidence type="ECO:0000313" key="13">
    <source>
        <dbReference type="EMBL" id="RST62518.1"/>
    </source>
</evidence>
<dbReference type="OrthoDB" id="9810148at2"/>
<evidence type="ECO:0000313" key="14">
    <source>
        <dbReference type="Proteomes" id="UP000279470"/>
    </source>
</evidence>
<keyword evidence="3 11" id="KW-0548">Nucleotidyltransferase</keyword>
<dbReference type="NCBIfam" id="NF004046">
    <property type="entry name" value="PRK05563.1"/>
    <property type="match status" value="1"/>
</dbReference>
<dbReference type="GO" id="GO:0046872">
    <property type="term" value="F:metal ion binding"/>
    <property type="evidence" value="ECO:0007669"/>
    <property type="project" value="UniProtKB-KW"/>
</dbReference>
<keyword evidence="2 11" id="KW-0808">Transferase</keyword>
<evidence type="ECO:0000256" key="1">
    <source>
        <dbReference type="ARBA" id="ARBA00006360"/>
    </source>
</evidence>
<dbReference type="InterPro" id="IPR045085">
    <property type="entry name" value="HLD_clamp_pol_III_gamma_tau"/>
</dbReference>